<dbReference type="SMART" id="SM00060">
    <property type="entry name" value="FN3"/>
    <property type="match status" value="3"/>
</dbReference>
<evidence type="ECO:0000256" key="2">
    <source>
        <dbReference type="ARBA" id="ARBA00008921"/>
    </source>
</evidence>
<keyword evidence="14" id="KW-1185">Reference proteome</keyword>
<keyword evidence="3 11" id="KW-0812">Transmembrane</keyword>
<feature type="region of interest" description="Disordered" evidence="10">
    <location>
        <begin position="1"/>
        <end position="25"/>
    </location>
</feature>
<dbReference type="InterPro" id="IPR003961">
    <property type="entry name" value="FN3_dom"/>
</dbReference>
<dbReference type="PROSITE" id="PS50853">
    <property type="entry name" value="FN3"/>
    <property type="match status" value="2"/>
</dbReference>
<evidence type="ECO:0000256" key="6">
    <source>
        <dbReference type="ARBA" id="ARBA00022989"/>
    </source>
</evidence>
<evidence type="ECO:0000313" key="13">
    <source>
        <dbReference type="EMBL" id="CAL1575712.1"/>
    </source>
</evidence>
<organism evidence="13 14">
    <name type="scientific">Knipowitschia caucasica</name>
    <name type="common">Caucasian dwarf goby</name>
    <name type="synonym">Pomatoschistus caucasicus</name>
    <dbReference type="NCBI Taxonomy" id="637954"/>
    <lineage>
        <taxon>Eukaryota</taxon>
        <taxon>Metazoa</taxon>
        <taxon>Chordata</taxon>
        <taxon>Craniata</taxon>
        <taxon>Vertebrata</taxon>
        <taxon>Euteleostomi</taxon>
        <taxon>Actinopterygii</taxon>
        <taxon>Neopterygii</taxon>
        <taxon>Teleostei</taxon>
        <taxon>Neoteleostei</taxon>
        <taxon>Acanthomorphata</taxon>
        <taxon>Gobiaria</taxon>
        <taxon>Gobiiformes</taxon>
        <taxon>Gobioidei</taxon>
        <taxon>Gobiidae</taxon>
        <taxon>Gobiinae</taxon>
        <taxon>Knipowitschia</taxon>
    </lineage>
</organism>
<evidence type="ECO:0000256" key="8">
    <source>
        <dbReference type="ARBA" id="ARBA00023170"/>
    </source>
</evidence>
<evidence type="ECO:0000256" key="9">
    <source>
        <dbReference type="ARBA" id="ARBA00023180"/>
    </source>
</evidence>
<evidence type="ECO:0000313" key="14">
    <source>
        <dbReference type="Proteomes" id="UP001497482"/>
    </source>
</evidence>
<reference evidence="13 14" key="1">
    <citation type="submission" date="2024-04" db="EMBL/GenBank/DDBJ databases">
        <authorList>
            <person name="Waldvogel A.-M."/>
            <person name="Schoenle A."/>
        </authorList>
    </citation>
    <scope>NUCLEOTIDE SEQUENCE [LARGE SCALE GENOMIC DNA]</scope>
</reference>
<keyword evidence="4" id="KW-0732">Signal</keyword>
<protein>
    <recommendedName>
        <fullName evidence="12">Fibronectin type-III domain-containing protein</fullName>
    </recommendedName>
</protein>
<evidence type="ECO:0000256" key="11">
    <source>
        <dbReference type="SAM" id="Phobius"/>
    </source>
</evidence>
<comment type="subcellular location">
    <subcellularLocation>
        <location evidence="1">Membrane</location>
        <topology evidence="1">Single-pass type I membrane protein</topology>
    </subcellularLocation>
</comment>
<proteinExistence type="inferred from homology"/>
<dbReference type="InterPro" id="IPR036116">
    <property type="entry name" value="FN3_sf"/>
</dbReference>
<evidence type="ECO:0000256" key="10">
    <source>
        <dbReference type="SAM" id="MobiDB-lite"/>
    </source>
</evidence>
<dbReference type="InterPro" id="IPR013783">
    <property type="entry name" value="Ig-like_fold"/>
</dbReference>
<keyword evidence="7 11" id="KW-0472">Membrane</keyword>
<dbReference type="CDD" id="cd00063">
    <property type="entry name" value="FN3"/>
    <property type="match status" value="2"/>
</dbReference>
<dbReference type="InterPro" id="IPR052672">
    <property type="entry name" value="Type1_Cytokine_Rcpt_Type2"/>
</dbReference>
<dbReference type="PANTHER" id="PTHR48423:SF1">
    <property type="entry name" value="INTERLEUKIN-27 RECEPTOR SUBUNIT ALPHA"/>
    <property type="match status" value="1"/>
</dbReference>
<dbReference type="Gene3D" id="2.60.40.10">
    <property type="entry name" value="Immunoglobulins"/>
    <property type="match status" value="4"/>
</dbReference>
<dbReference type="GO" id="GO:0005886">
    <property type="term" value="C:plasma membrane"/>
    <property type="evidence" value="ECO:0007669"/>
    <property type="project" value="UniProtKB-ARBA"/>
</dbReference>
<name>A0AAV2JJ65_KNICA</name>
<sequence length="717" mass="79287">MESMEQRAAGPDSRGRYGKPPSQRYTTTNSPKLWYCSTAGTSCTLPLDGFTVNSNFCVSITAHGRHGSTTTTAPRCQPGVYEIKLHPVTLINISEVVGRPRCLSLHWMKSERTFLIATSEIHQGALESQVQFRAQRQVCVKIGCDGGDTFVTCLFRPDTEYSVRLRHRYRSNGSLWSQWSNEQQGRTAEGAPSSGPSFWRRVIAQEGSRLTSLLWKPLPHSVANGRVLFYNVTCSSGNTHVLLAGRGNCSRLEVPHTSCLIKLPPEPWSCSISASTSIGPSPKAQIWFNKANAKEPPPLSSLSVSAVDDRRVRVSWAPPAAALPHGVFVVEWFVVTQTISDTAPLYWERVNGSTTAVITEGVEPFKRYAVSVWALYENEEPGQSKPVYVYTRQGAPSAGPKLQVQTTGSRVNLSWTVPVEKLRGFIQNYTLYYKTANPPAKSEATVEVLSGDAKNYFLSLSPGHWEFYMRASTEAGEGVQGPLISLYIDSEDKFPVLYVILPIGLISLLLMLMVCLPRMKTIRETFFKDIPDPSHSTLADWTPKKQMGMTLATPEKKYSEVVLLSGREMDSDESDEDPSMHYSEDLSDPDMSFNPFQCKQYNLSHRTTNMAETSFNLCPAYSIVLASALQPHSSLSLGDLEVEQPLEGASELSTSSTKSILLQPQAGGKARPGPPHTHVQEAGLLHTVRNRVPCRSPGSVHQVQSWAEVQSRKNKQI</sequence>
<feature type="transmembrane region" description="Helical" evidence="11">
    <location>
        <begin position="496"/>
        <end position="516"/>
    </location>
</feature>
<evidence type="ECO:0000256" key="5">
    <source>
        <dbReference type="ARBA" id="ARBA00022737"/>
    </source>
</evidence>
<dbReference type="PANTHER" id="PTHR48423">
    <property type="entry name" value="INTERLEUKIN-27 RECEPTOR SUBUNIT ALPHA"/>
    <property type="match status" value="1"/>
</dbReference>
<accession>A0AAV2JJ65</accession>
<comment type="similarity">
    <text evidence="2">Belongs to the type I cytokine receptor family. Type 2 subfamily.</text>
</comment>
<gene>
    <name evidence="13" type="ORF">KC01_LOCUS7223</name>
</gene>
<dbReference type="EMBL" id="OZ035834">
    <property type="protein sequence ID" value="CAL1575712.1"/>
    <property type="molecule type" value="Genomic_DNA"/>
</dbReference>
<feature type="domain" description="Fibronectin type-III" evidence="12">
    <location>
        <begin position="396"/>
        <end position="491"/>
    </location>
</feature>
<evidence type="ECO:0000256" key="4">
    <source>
        <dbReference type="ARBA" id="ARBA00022729"/>
    </source>
</evidence>
<keyword evidence="9" id="KW-0325">Glycoprotein</keyword>
<evidence type="ECO:0000259" key="12">
    <source>
        <dbReference type="PROSITE" id="PS50853"/>
    </source>
</evidence>
<evidence type="ECO:0000256" key="7">
    <source>
        <dbReference type="ARBA" id="ARBA00023136"/>
    </source>
</evidence>
<dbReference type="Proteomes" id="UP001497482">
    <property type="component" value="Chromosome 12"/>
</dbReference>
<dbReference type="SUPFAM" id="SSF49265">
    <property type="entry name" value="Fibronectin type III"/>
    <property type="match status" value="2"/>
</dbReference>
<feature type="domain" description="Fibronectin type-III" evidence="12">
    <location>
        <begin position="298"/>
        <end position="394"/>
    </location>
</feature>
<keyword evidence="5" id="KW-0677">Repeat</keyword>
<dbReference type="AlphaFoldDB" id="A0AAV2JJ65"/>
<keyword evidence="6 11" id="KW-1133">Transmembrane helix</keyword>
<keyword evidence="8" id="KW-0675">Receptor</keyword>
<evidence type="ECO:0000256" key="3">
    <source>
        <dbReference type="ARBA" id="ARBA00022692"/>
    </source>
</evidence>
<evidence type="ECO:0000256" key="1">
    <source>
        <dbReference type="ARBA" id="ARBA00004479"/>
    </source>
</evidence>